<reference evidence="2" key="1">
    <citation type="submission" date="2016-10" db="EMBL/GenBank/DDBJ databases">
        <authorList>
            <person name="Beylefeld A."/>
            <person name="Abolnik C."/>
        </authorList>
    </citation>
    <scope>NUCLEOTIDE SEQUENCE [LARGE SCALE GENOMIC DNA]</scope>
    <source>
        <strain evidence="2">B359_6</strain>
    </source>
</reference>
<accession>A0A1L4FRW4</accession>
<dbReference type="GeneID" id="57134093"/>
<dbReference type="EMBL" id="CP017813">
    <property type="protein sequence ID" value="APJ38350.1"/>
    <property type="molecule type" value="Genomic_DNA"/>
</dbReference>
<evidence type="ECO:0000313" key="2">
    <source>
        <dbReference type="Proteomes" id="UP000184322"/>
    </source>
</evidence>
<gene>
    <name evidence="1" type="ORF">BLA55_01515</name>
</gene>
<dbReference type="KEGG" id="mpul:BLA55_01515"/>
<name>A0A1L4FRW4_9BACT</name>
<keyword evidence="2" id="KW-1185">Reference proteome</keyword>
<sequence>MENTVIQTKTSQELGLSFDFNIVDFHNRHFTIKLGENLRKGLEFSEKYCEWFMEDLLDFLNANNYQLRWDVSRIKFEDLENLRLSIRELEEFKKFLTEKVTNFKIFV</sequence>
<dbReference type="Proteomes" id="UP000184322">
    <property type="component" value="Chromosome"/>
</dbReference>
<dbReference type="OrthoDB" id="398762at2"/>
<organism evidence="1 2">
    <name type="scientific">Mycoplasmopsis pullorum</name>
    <dbReference type="NCBI Taxonomy" id="48003"/>
    <lineage>
        <taxon>Bacteria</taxon>
        <taxon>Bacillati</taxon>
        <taxon>Mycoplasmatota</taxon>
        <taxon>Mycoplasmoidales</taxon>
        <taxon>Metamycoplasmataceae</taxon>
        <taxon>Mycoplasmopsis</taxon>
    </lineage>
</organism>
<proteinExistence type="predicted"/>
<dbReference type="STRING" id="48003.BLA55_01515"/>
<protein>
    <submittedName>
        <fullName evidence="1">Uncharacterized protein</fullName>
    </submittedName>
</protein>
<dbReference type="AlphaFoldDB" id="A0A1L4FRW4"/>
<dbReference type="RefSeq" id="WP_073372353.1">
    <property type="nucleotide sequence ID" value="NZ_CP017813.1"/>
</dbReference>
<evidence type="ECO:0000313" key="1">
    <source>
        <dbReference type="EMBL" id="APJ38350.1"/>
    </source>
</evidence>